<gene>
    <name evidence="6" type="primary">Dwil\GK21663</name>
    <name evidence="6" type="ORF">Dwil_GK21663</name>
</gene>
<dbReference type="OrthoDB" id="25131at2759"/>
<dbReference type="InterPro" id="IPR036322">
    <property type="entry name" value="WD40_repeat_dom_sf"/>
</dbReference>
<dbReference type="SUPFAM" id="SSF50978">
    <property type="entry name" value="WD40 repeat-like"/>
    <property type="match status" value="1"/>
</dbReference>
<name>B4MP82_DROWI</name>
<dbReference type="eggNOG" id="KOG1188">
    <property type="taxonomic scope" value="Eukaryota"/>
</dbReference>
<evidence type="ECO:0000256" key="1">
    <source>
        <dbReference type="ARBA" id="ARBA00021125"/>
    </source>
</evidence>
<dbReference type="HOGENOM" id="CLU_037323_1_0_1"/>
<dbReference type="InterPro" id="IPR039328">
    <property type="entry name" value="WDR89"/>
</dbReference>
<dbReference type="Gene3D" id="2.130.10.10">
    <property type="entry name" value="YVTN repeat-like/Quinoprotein amine dehydrogenase"/>
    <property type="match status" value="2"/>
</dbReference>
<dbReference type="FunCoup" id="B4MP82">
    <property type="interactions" value="1196"/>
</dbReference>
<feature type="region of interest" description="Disordered" evidence="5">
    <location>
        <begin position="1"/>
        <end position="21"/>
    </location>
</feature>
<dbReference type="InParanoid" id="B4MP82"/>
<dbReference type="EMBL" id="CH963849">
    <property type="protein sequence ID" value="EDW73921.1"/>
    <property type="molecule type" value="Genomic_DNA"/>
</dbReference>
<dbReference type="PROSITE" id="PS50082">
    <property type="entry name" value="WD_REPEATS_2"/>
    <property type="match status" value="1"/>
</dbReference>
<dbReference type="PANTHER" id="PTHR22889:SF0">
    <property type="entry name" value="WD REPEAT-CONTAINING PROTEIN 89"/>
    <property type="match status" value="1"/>
</dbReference>
<evidence type="ECO:0000256" key="5">
    <source>
        <dbReference type="SAM" id="MobiDB-lite"/>
    </source>
</evidence>
<accession>B4MP82</accession>
<dbReference type="OMA" id="YHEKTDK"/>
<keyword evidence="7" id="KW-1185">Reference proteome</keyword>
<dbReference type="PANTHER" id="PTHR22889">
    <property type="entry name" value="WD REPEAT-CONTAINING PROTEIN 89"/>
    <property type="match status" value="1"/>
</dbReference>
<reference evidence="6 7" key="1">
    <citation type="journal article" date="2007" name="Nature">
        <title>Evolution of genes and genomes on the Drosophila phylogeny.</title>
        <authorList>
            <consortium name="Drosophila 12 Genomes Consortium"/>
            <person name="Clark A.G."/>
            <person name="Eisen M.B."/>
            <person name="Smith D.R."/>
            <person name="Bergman C.M."/>
            <person name="Oliver B."/>
            <person name="Markow T.A."/>
            <person name="Kaufman T.C."/>
            <person name="Kellis M."/>
            <person name="Gelbart W."/>
            <person name="Iyer V.N."/>
            <person name="Pollard D.A."/>
            <person name="Sackton T.B."/>
            <person name="Larracuente A.M."/>
            <person name="Singh N.D."/>
            <person name="Abad J.P."/>
            <person name="Abt D.N."/>
            <person name="Adryan B."/>
            <person name="Aguade M."/>
            <person name="Akashi H."/>
            <person name="Anderson W.W."/>
            <person name="Aquadro C.F."/>
            <person name="Ardell D.H."/>
            <person name="Arguello R."/>
            <person name="Artieri C.G."/>
            <person name="Barbash D.A."/>
            <person name="Barker D."/>
            <person name="Barsanti P."/>
            <person name="Batterham P."/>
            <person name="Batzoglou S."/>
            <person name="Begun D."/>
            <person name="Bhutkar A."/>
            <person name="Blanco E."/>
            <person name="Bosak S.A."/>
            <person name="Bradley R.K."/>
            <person name="Brand A.D."/>
            <person name="Brent M.R."/>
            <person name="Brooks A.N."/>
            <person name="Brown R.H."/>
            <person name="Butlin R.K."/>
            <person name="Caggese C."/>
            <person name="Calvi B.R."/>
            <person name="Bernardo de Carvalho A."/>
            <person name="Caspi A."/>
            <person name="Castrezana S."/>
            <person name="Celniker S.E."/>
            <person name="Chang J.L."/>
            <person name="Chapple C."/>
            <person name="Chatterji S."/>
            <person name="Chinwalla A."/>
            <person name="Civetta A."/>
            <person name="Clifton S.W."/>
            <person name="Comeron J.M."/>
            <person name="Costello J.C."/>
            <person name="Coyne J.A."/>
            <person name="Daub J."/>
            <person name="David R.G."/>
            <person name="Delcher A.L."/>
            <person name="Delehaunty K."/>
            <person name="Do C.B."/>
            <person name="Ebling H."/>
            <person name="Edwards K."/>
            <person name="Eickbush T."/>
            <person name="Evans J.D."/>
            <person name="Filipski A."/>
            <person name="Findeiss S."/>
            <person name="Freyhult E."/>
            <person name="Fulton L."/>
            <person name="Fulton R."/>
            <person name="Garcia A.C."/>
            <person name="Gardiner A."/>
            <person name="Garfield D.A."/>
            <person name="Garvin B.E."/>
            <person name="Gibson G."/>
            <person name="Gilbert D."/>
            <person name="Gnerre S."/>
            <person name="Godfrey J."/>
            <person name="Good R."/>
            <person name="Gotea V."/>
            <person name="Gravely B."/>
            <person name="Greenberg A.J."/>
            <person name="Griffiths-Jones S."/>
            <person name="Gross S."/>
            <person name="Guigo R."/>
            <person name="Gustafson E.A."/>
            <person name="Haerty W."/>
            <person name="Hahn M.W."/>
            <person name="Halligan D.L."/>
            <person name="Halpern A.L."/>
            <person name="Halter G.M."/>
            <person name="Han M.V."/>
            <person name="Heger A."/>
            <person name="Hillier L."/>
            <person name="Hinrichs A.S."/>
            <person name="Holmes I."/>
            <person name="Hoskins R.A."/>
            <person name="Hubisz M.J."/>
            <person name="Hultmark D."/>
            <person name="Huntley M.A."/>
            <person name="Jaffe D.B."/>
            <person name="Jagadeeshan S."/>
            <person name="Jeck W.R."/>
            <person name="Johnson J."/>
            <person name="Jones C.D."/>
            <person name="Jordan W.C."/>
            <person name="Karpen G.H."/>
            <person name="Kataoka E."/>
            <person name="Keightley P.D."/>
            <person name="Kheradpour P."/>
            <person name="Kirkness E.F."/>
            <person name="Koerich L.B."/>
            <person name="Kristiansen K."/>
            <person name="Kudrna D."/>
            <person name="Kulathinal R.J."/>
            <person name="Kumar S."/>
            <person name="Kwok R."/>
            <person name="Lander E."/>
            <person name="Langley C.H."/>
            <person name="Lapoint R."/>
            <person name="Lazzaro B.P."/>
            <person name="Lee S.J."/>
            <person name="Levesque L."/>
            <person name="Li R."/>
            <person name="Lin C.F."/>
            <person name="Lin M.F."/>
            <person name="Lindblad-Toh K."/>
            <person name="Llopart A."/>
            <person name="Long M."/>
            <person name="Low L."/>
            <person name="Lozovsky E."/>
            <person name="Lu J."/>
            <person name="Luo M."/>
            <person name="Machado C.A."/>
            <person name="Makalowski W."/>
            <person name="Marzo M."/>
            <person name="Matsuda M."/>
            <person name="Matzkin L."/>
            <person name="McAllister B."/>
            <person name="McBride C.S."/>
            <person name="McKernan B."/>
            <person name="McKernan K."/>
            <person name="Mendez-Lago M."/>
            <person name="Minx P."/>
            <person name="Mollenhauer M.U."/>
            <person name="Montooth K."/>
            <person name="Mount S.M."/>
            <person name="Mu X."/>
            <person name="Myers E."/>
            <person name="Negre B."/>
            <person name="Newfeld S."/>
            <person name="Nielsen R."/>
            <person name="Noor M.A."/>
            <person name="O'Grady P."/>
            <person name="Pachter L."/>
            <person name="Papaceit M."/>
            <person name="Parisi M.J."/>
            <person name="Parisi M."/>
            <person name="Parts L."/>
            <person name="Pedersen J.S."/>
            <person name="Pesole G."/>
            <person name="Phillippy A.M."/>
            <person name="Ponting C.P."/>
            <person name="Pop M."/>
            <person name="Porcelli D."/>
            <person name="Powell J.R."/>
            <person name="Prohaska S."/>
            <person name="Pruitt K."/>
            <person name="Puig M."/>
            <person name="Quesneville H."/>
            <person name="Ram K.R."/>
            <person name="Rand D."/>
            <person name="Rasmussen M.D."/>
            <person name="Reed L.K."/>
            <person name="Reenan R."/>
            <person name="Reily A."/>
            <person name="Remington K.A."/>
            <person name="Rieger T.T."/>
            <person name="Ritchie M.G."/>
            <person name="Robin C."/>
            <person name="Rogers Y.H."/>
            <person name="Rohde C."/>
            <person name="Rozas J."/>
            <person name="Rubenfield M.J."/>
            <person name="Ruiz A."/>
            <person name="Russo S."/>
            <person name="Salzberg S.L."/>
            <person name="Sanchez-Gracia A."/>
            <person name="Saranga D.J."/>
            <person name="Sato H."/>
            <person name="Schaeffer S.W."/>
            <person name="Schatz M.C."/>
            <person name="Schlenke T."/>
            <person name="Schwartz R."/>
            <person name="Segarra C."/>
            <person name="Singh R.S."/>
            <person name="Sirot L."/>
            <person name="Sirota M."/>
            <person name="Sisneros N.B."/>
            <person name="Smith C.D."/>
            <person name="Smith T.F."/>
            <person name="Spieth J."/>
            <person name="Stage D.E."/>
            <person name="Stark A."/>
            <person name="Stephan W."/>
            <person name="Strausberg R.L."/>
            <person name="Strempel S."/>
            <person name="Sturgill D."/>
            <person name="Sutton G."/>
            <person name="Sutton G.G."/>
            <person name="Tao W."/>
            <person name="Teichmann S."/>
            <person name="Tobari Y.N."/>
            <person name="Tomimura Y."/>
            <person name="Tsolas J.M."/>
            <person name="Valente V.L."/>
            <person name="Venter E."/>
            <person name="Venter J.C."/>
            <person name="Vicario S."/>
            <person name="Vieira F.G."/>
            <person name="Vilella A.J."/>
            <person name="Villasante A."/>
            <person name="Walenz B."/>
            <person name="Wang J."/>
            <person name="Wasserman M."/>
            <person name="Watts T."/>
            <person name="Wilson D."/>
            <person name="Wilson R.K."/>
            <person name="Wing R.A."/>
            <person name="Wolfner M.F."/>
            <person name="Wong A."/>
            <person name="Wong G.K."/>
            <person name="Wu C.I."/>
            <person name="Wu G."/>
            <person name="Yamamoto D."/>
            <person name="Yang H.P."/>
            <person name="Yang S.P."/>
            <person name="Yorke J.A."/>
            <person name="Yoshida K."/>
            <person name="Zdobnov E."/>
            <person name="Zhang P."/>
            <person name="Zhang Y."/>
            <person name="Zimin A.V."/>
            <person name="Baldwin J."/>
            <person name="Abdouelleil A."/>
            <person name="Abdulkadir J."/>
            <person name="Abebe A."/>
            <person name="Abera B."/>
            <person name="Abreu J."/>
            <person name="Acer S.C."/>
            <person name="Aftuck L."/>
            <person name="Alexander A."/>
            <person name="An P."/>
            <person name="Anderson E."/>
            <person name="Anderson S."/>
            <person name="Arachi H."/>
            <person name="Azer M."/>
            <person name="Bachantsang P."/>
            <person name="Barry A."/>
            <person name="Bayul T."/>
            <person name="Berlin A."/>
            <person name="Bessette D."/>
            <person name="Bloom T."/>
            <person name="Blye J."/>
            <person name="Boguslavskiy L."/>
            <person name="Bonnet C."/>
            <person name="Boukhgalter B."/>
            <person name="Bourzgui I."/>
            <person name="Brown A."/>
            <person name="Cahill P."/>
            <person name="Channer S."/>
            <person name="Cheshatsang Y."/>
            <person name="Chuda L."/>
            <person name="Citroen M."/>
            <person name="Collymore A."/>
            <person name="Cooke P."/>
            <person name="Costello M."/>
            <person name="D'Aco K."/>
            <person name="Daza R."/>
            <person name="De Haan G."/>
            <person name="DeGray S."/>
            <person name="DeMaso C."/>
            <person name="Dhargay N."/>
            <person name="Dooley K."/>
            <person name="Dooley E."/>
            <person name="Doricent M."/>
            <person name="Dorje P."/>
            <person name="Dorjee K."/>
            <person name="Dupes A."/>
            <person name="Elong R."/>
            <person name="Falk J."/>
            <person name="Farina A."/>
            <person name="Faro S."/>
            <person name="Ferguson D."/>
            <person name="Fisher S."/>
            <person name="Foley C.D."/>
            <person name="Franke A."/>
            <person name="Friedrich D."/>
            <person name="Gadbois L."/>
            <person name="Gearin G."/>
            <person name="Gearin C.R."/>
            <person name="Giannoukos G."/>
            <person name="Goode T."/>
            <person name="Graham J."/>
            <person name="Grandbois E."/>
            <person name="Grewal S."/>
            <person name="Gyaltsen K."/>
            <person name="Hafez N."/>
            <person name="Hagos B."/>
            <person name="Hall J."/>
            <person name="Henson C."/>
            <person name="Hollinger A."/>
            <person name="Honan T."/>
            <person name="Huard M.D."/>
            <person name="Hughes L."/>
            <person name="Hurhula B."/>
            <person name="Husby M.E."/>
            <person name="Kamat A."/>
            <person name="Kanga B."/>
            <person name="Kashin S."/>
            <person name="Khazanovich D."/>
            <person name="Kisner P."/>
            <person name="Lance K."/>
            <person name="Lara M."/>
            <person name="Lee W."/>
            <person name="Lennon N."/>
            <person name="Letendre F."/>
            <person name="LeVine R."/>
            <person name="Lipovsky A."/>
            <person name="Liu X."/>
            <person name="Liu J."/>
            <person name="Liu S."/>
            <person name="Lokyitsang T."/>
            <person name="Lokyitsang Y."/>
            <person name="Lubonja R."/>
            <person name="Lui A."/>
            <person name="MacDonald P."/>
            <person name="Magnisalis V."/>
            <person name="Maru K."/>
            <person name="Matthews C."/>
            <person name="McCusker W."/>
            <person name="McDonough S."/>
            <person name="Mehta T."/>
            <person name="Meldrim J."/>
            <person name="Meneus L."/>
            <person name="Mihai O."/>
            <person name="Mihalev A."/>
            <person name="Mihova T."/>
            <person name="Mittelman R."/>
            <person name="Mlenga V."/>
            <person name="Montmayeur A."/>
            <person name="Mulrain L."/>
            <person name="Navidi A."/>
            <person name="Naylor J."/>
            <person name="Negash T."/>
            <person name="Nguyen T."/>
            <person name="Nguyen N."/>
            <person name="Nicol R."/>
            <person name="Norbu C."/>
            <person name="Norbu N."/>
            <person name="Novod N."/>
            <person name="O'Neill B."/>
            <person name="Osman S."/>
            <person name="Markiewicz E."/>
            <person name="Oyono O.L."/>
            <person name="Patti C."/>
            <person name="Phunkhang P."/>
            <person name="Pierre F."/>
            <person name="Priest M."/>
            <person name="Raghuraman S."/>
            <person name="Rege F."/>
            <person name="Reyes R."/>
            <person name="Rise C."/>
            <person name="Rogov P."/>
            <person name="Ross K."/>
            <person name="Ryan E."/>
            <person name="Settipalli S."/>
            <person name="Shea T."/>
            <person name="Sherpa N."/>
            <person name="Shi L."/>
            <person name="Shih D."/>
            <person name="Sparrow T."/>
            <person name="Spaulding J."/>
            <person name="Stalker J."/>
            <person name="Stange-Thomann N."/>
            <person name="Stavropoulos S."/>
            <person name="Stone C."/>
            <person name="Strader C."/>
            <person name="Tesfaye S."/>
            <person name="Thomson T."/>
            <person name="Thoulutsang Y."/>
            <person name="Thoulutsang D."/>
            <person name="Topham K."/>
            <person name="Topping I."/>
            <person name="Tsamla T."/>
            <person name="Vassiliev H."/>
            <person name="Vo A."/>
            <person name="Wangchuk T."/>
            <person name="Wangdi T."/>
            <person name="Weiand M."/>
            <person name="Wilkinson J."/>
            <person name="Wilson A."/>
            <person name="Yadav S."/>
            <person name="Young G."/>
            <person name="Yu Q."/>
            <person name="Zembek L."/>
            <person name="Zhong D."/>
            <person name="Zimmer A."/>
            <person name="Zwirko Z."/>
            <person name="Jaffe D.B."/>
            <person name="Alvarez P."/>
            <person name="Brockman W."/>
            <person name="Butler J."/>
            <person name="Chin C."/>
            <person name="Gnerre S."/>
            <person name="Grabherr M."/>
            <person name="Kleber M."/>
            <person name="Mauceli E."/>
            <person name="MacCallum I."/>
        </authorList>
    </citation>
    <scope>NUCLEOTIDE SEQUENCE [LARGE SCALE GENOMIC DNA]</scope>
    <source>
        <strain evidence="7">Tucson 14030-0811.24</strain>
    </source>
</reference>
<organism evidence="7">
    <name type="scientific">Drosophila willistoni</name>
    <name type="common">Fruit fly</name>
    <dbReference type="NCBI Taxonomy" id="7260"/>
    <lineage>
        <taxon>Eukaryota</taxon>
        <taxon>Metazoa</taxon>
        <taxon>Ecdysozoa</taxon>
        <taxon>Arthropoda</taxon>
        <taxon>Hexapoda</taxon>
        <taxon>Insecta</taxon>
        <taxon>Pterygota</taxon>
        <taxon>Neoptera</taxon>
        <taxon>Endopterygota</taxon>
        <taxon>Diptera</taxon>
        <taxon>Brachycera</taxon>
        <taxon>Muscomorpha</taxon>
        <taxon>Ephydroidea</taxon>
        <taxon>Drosophilidae</taxon>
        <taxon>Drosophila</taxon>
        <taxon>Sophophora</taxon>
    </lineage>
</organism>
<dbReference type="Proteomes" id="UP000007798">
    <property type="component" value="Unassembled WGS sequence"/>
</dbReference>
<evidence type="ECO:0000313" key="7">
    <source>
        <dbReference type="Proteomes" id="UP000007798"/>
    </source>
</evidence>
<feature type="repeat" description="WD" evidence="4">
    <location>
        <begin position="201"/>
        <end position="243"/>
    </location>
</feature>
<dbReference type="AlphaFoldDB" id="B4MP82"/>
<dbReference type="InterPro" id="IPR015943">
    <property type="entry name" value="WD40/YVTN_repeat-like_dom_sf"/>
</dbReference>
<dbReference type="KEGG" id="dwi:6640429"/>
<proteinExistence type="predicted"/>
<keyword evidence="2 4" id="KW-0853">WD repeat</keyword>
<dbReference type="PhylomeDB" id="B4MP82"/>
<dbReference type="Pfam" id="PF00400">
    <property type="entry name" value="WD40"/>
    <property type="match status" value="1"/>
</dbReference>
<protein>
    <recommendedName>
        <fullName evidence="1">WD repeat-containing protein 89</fullName>
    </recommendedName>
</protein>
<dbReference type="STRING" id="7260.B4MP82"/>
<dbReference type="SMART" id="SM00320">
    <property type="entry name" value="WD40"/>
    <property type="match status" value="4"/>
</dbReference>
<evidence type="ECO:0000256" key="2">
    <source>
        <dbReference type="ARBA" id="ARBA00022574"/>
    </source>
</evidence>
<evidence type="ECO:0000256" key="3">
    <source>
        <dbReference type="ARBA" id="ARBA00022737"/>
    </source>
</evidence>
<sequence>MANNFNKFRQDAVKRELPNSDDEEEAAQLAEDGDICENVVTEFPFQFNLKDEVAISLQQDYVLSLGADTLFTRLAVGLSNNAVQIHDINPAGSSISNHYNLMDNGEGSKVSICGLRFLDDTPNLLLVGSTDGPVRLFDLRTSAEQARYEYKTQSFDVPESITSFDSNANGRIICCGTEQYMSNTFLLFFDVRTRKQMGAFFESHEKDVTSVRFHKSNPDLLCSGSVDGLINIFDIKEPDEDEALQNTINTESSVYRLNWHKNVYEKDIISCITSTNDFKSYECGEGDEVASFERPEIVTGIRRKNPANFNLINAHNMTDNSIFLLAGTNHKEGEILRSVGVMKNKLQPLANFTGNKQIVRDSLFDAKRNILFTGGECGFITLWTSDTVPETIKTSGKMKVKTKSNKRTPY</sequence>
<evidence type="ECO:0000256" key="4">
    <source>
        <dbReference type="PROSITE-ProRule" id="PRU00221"/>
    </source>
</evidence>
<feature type="compositionally biased region" description="Basic and acidic residues" evidence="5">
    <location>
        <begin position="8"/>
        <end position="18"/>
    </location>
</feature>
<dbReference type="InterPro" id="IPR001680">
    <property type="entry name" value="WD40_rpt"/>
</dbReference>
<evidence type="ECO:0000313" key="6">
    <source>
        <dbReference type="EMBL" id="EDW73921.1"/>
    </source>
</evidence>
<keyword evidence="3" id="KW-0677">Repeat</keyword>